<feature type="binding site" evidence="19">
    <location>
        <position position="918"/>
    </location>
    <ligand>
        <name>chlorophyll a</name>
        <dbReference type="ChEBI" id="CHEBI:58416"/>
        <label>1</label>
    </ligand>
</feature>
<evidence type="ECO:0000256" key="20">
    <source>
        <dbReference type="RuleBase" id="RU363080"/>
    </source>
</evidence>
<dbReference type="GO" id="GO:0046872">
    <property type="term" value="F:metal ion binding"/>
    <property type="evidence" value="ECO:0007669"/>
    <property type="project" value="UniProtKB-KW"/>
</dbReference>
<dbReference type="GO" id="GO:0009535">
    <property type="term" value="C:chloroplast thylakoid membrane"/>
    <property type="evidence" value="ECO:0007669"/>
    <property type="project" value="UniProtKB-SubCell"/>
</dbReference>
<evidence type="ECO:0000256" key="18">
    <source>
        <dbReference type="ARBA" id="ARBA00023276"/>
    </source>
</evidence>
<keyword evidence="7 20" id="KW-0602">Photosynthesis</keyword>
<feature type="binding site" evidence="19">
    <location>
        <position position="985"/>
    </location>
    <ligand>
        <name>chlorophyll a</name>
        <dbReference type="ChEBI" id="CHEBI:58416"/>
        <label>1</label>
    </ligand>
</feature>
<keyword evidence="22" id="KW-1185">Reference proteome</keyword>
<evidence type="ECO:0000256" key="4">
    <source>
        <dbReference type="ARBA" id="ARBA00011769"/>
    </source>
</evidence>
<keyword evidence="16 20" id="KW-0793">Thylakoid</keyword>
<comment type="subcellular location">
    <subcellularLocation>
        <location evidence="2">Plastid</location>
        <location evidence="2">Chloroplast thylakoid membrane</location>
        <topology evidence="2">Multi-pass membrane protein</topology>
    </subcellularLocation>
</comment>
<gene>
    <name evidence="21" type="ORF">RJ640_030039</name>
</gene>
<evidence type="ECO:0000256" key="3">
    <source>
        <dbReference type="ARBA" id="ARBA00007259"/>
    </source>
</evidence>
<feature type="binding site" description="axial binding residue" evidence="19">
    <location>
        <position position="924"/>
    </location>
    <ligand>
        <name>chlorophyll b</name>
        <dbReference type="ChEBI" id="CHEBI:61721"/>
        <label>1</label>
    </ligand>
    <ligandPart>
        <name>Mg</name>
        <dbReference type="ChEBI" id="CHEBI:25107"/>
    </ligandPart>
</feature>
<dbReference type="GO" id="GO:0009522">
    <property type="term" value="C:photosystem I"/>
    <property type="evidence" value="ECO:0007669"/>
    <property type="project" value="UniProtKB-KW"/>
</dbReference>
<dbReference type="InterPro" id="IPR001344">
    <property type="entry name" value="Chloro_AB-bd_pln"/>
</dbReference>
<dbReference type="EMBL" id="JAVXUO010000146">
    <property type="protein sequence ID" value="KAK2994992.1"/>
    <property type="molecule type" value="Genomic_DNA"/>
</dbReference>
<feature type="binding site" description="axial binding residue" evidence="19">
    <location>
        <position position="936"/>
    </location>
    <ligand>
        <name>chlorophyll b</name>
        <dbReference type="ChEBI" id="CHEBI:61721"/>
        <label>1</label>
    </ligand>
    <ligandPart>
        <name>Mg</name>
        <dbReference type="ChEBI" id="CHEBI:25107"/>
    </ligandPart>
</feature>
<dbReference type="FunFam" id="1.10.3460.10:FF:000013">
    <property type="entry name" value="Chlorophyll a-b binding protein 3A, chloroplastic"/>
    <property type="match status" value="2"/>
</dbReference>
<evidence type="ECO:0000256" key="5">
    <source>
        <dbReference type="ARBA" id="ARBA00022494"/>
    </source>
</evidence>
<accession>A0AA88S306</accession>
<keyword evidence="18 20" id="KW-0604">Photosystem II</keyword>
<keyword evidence="17" id="KW-0472">Membrane</keyword>
<evidence type="ECO:0000256" key="19">
    <source>
        <dbReference type="PIRSR" id="PIRSR601344-1"/>
    </source>
</evidence>
<keyword evidence="13" id="KW-0460">Magnesium</keyword>
<keyword evidence="9 20" id="KW-0934">Plastid</keyword>
<feature type="binding site" evidence="19">
    <location>
        <position position="857"/>
    </location>
    <ligand>
        <name>chlorophyll a</name>
        <dbReference type="ChEBI" id="CHEBI:58416"/>
        <label>1</label>
    </ligand>
</feature>
<feature type="binding site" evidence="19">
    <location>
        <position position="870"/>
    </location>
    <ligand>
        <name>chlorophyll a</name>
        <dbReference type="ChEBI" id="CHEBI:58416"/>
        <label>1</label>
    </ligand>
</feature>
<feature type="binding site" evidence="19">
    <location>
        <position position="1002"/>
    </location>
    <ligand>
        <name>chlorophyll a</name>
        <dbReference type="ChEBI" id="CHEBI:58416"/>
        <label>1</label>
    </ligand>
</feature>
<feature type="binding site" description="axial binding residue" evidence="19">
    <location>
        <position position="875"/>
    </location>
    <ligand>
        <name>chlorophyll b</name>
        <dbReference type="ChEBI" id="CHEBI:61721"/>
        <label>1</label>
    </ligand>
    <ligandPart>
        <name>Mg</name>
        <dbReference type="ChEBI" id="CHEBI:25107"/>
    </ligandPart>
</feature>
<evidence type="ECO:0000256" key="13">
    <source>
        <dbReference type="ARBA" id="ARBA00022842"/>
    </source>
</evidence>
<keyword evidence="8" id="KW-0597">Phosphoprotein</keyword>
<dbReference type="SUPFAM" id="SSF103511">
    <property type="entry name" value="Chlorophyll a-b binding protein"/>
    <property type="match status" value="5"/>
</dbReference>
<evidence type="ECO:0000256" key="7">
    <source>
        <dbReference type="ARBA" id="ARBA00022531"/>
    </source>
</evidence>
<feature type="binding site" description="axial binding residue" evidence="19">
    <location>
        <position position="944"/>
    </location>
    <ligand>
        <name>chlorophyll b</name>
        <dbReference type="ChEBI" id="CHEBI:61721"/>
        <label>1</label>
    </ligand>
    <ligandPart>
        <name>Mg</name>
        <dbReference type="ChEBI" id="CHEBI:25107"/>
    </ligandPart>
</feature>
<reference evidence="21" key="1">
    <citation type="submission" date="2022-12" db="EMBL/GenBank/DDBJ databases">
        <title>Draft genome assemblies for two species of Escallonia (Escalloniales).</title>
        <authorList>
            <person name="Chanderbali A."/>
            <person name="Dervinis C."/>
            <person name="Anghel I."/>
            <person name="Soltis D."/>
            <person name="Soltis P."/>
            <person name="Zapata F."/>
        </authorList>
    </citation>
    <scope>NUCLEOTIDE SEQUENCE</scope>
    <source>
        <strain evidence="21">UCBG92.1500</strain>
        <tissue evidence="21">Leaf</tissue>
    </source>
</reference>
<evidence type="ECO:0000256" key="6">
    <source>
        <dbReference type="ARBA" id="ARBA00022528"/>
    </source>
</evidence>
<feature type="binding site" description="axial binding residue" evidence="19">
    <location>
        <position position="928"/>
    </location>
    <ligand>
        <name>chlorophyll b</name>
        <dbReference type="ChEBI" id="CHEBI:61721"/>
        <label>1</label>
    </ligand>
    <ligandPart>
        <name>Mg</name>
        <dbReference type="ChEBI" id="CHEBI:25107"/>
    </ligandPart>
</feature>
<evidence type="ECO:0000256" key="11">
    <source>
        <dbReference type="ARBA" id="ARBA00022723"/>
    </source>
</evidence>
<evidence type="ECO:0000256" key="9">
    <source>
        <dbReference type="ARBA" id="ARBA00022640"/>
    </source>
</evidence>
<keyword evidence="10" id="KW-0812">Transmembrane</keyword>
<evidence type="ECO:0000256" key="16">
    <source>
        <dbReference type="ARBA" id="ARBA00023078"/>
    </source>
</evidence>
<dbReference type="GO" id="GO:0009765">
    <property type="term" value="P:photosynthesis, light harvesting"/>
    <property type="evidence" value="ECO:0007669"/>
    <property type="project" value="InterPro"/>
</dbReference>
<proteinExistence type="inferred from homology"/>
<dbReference type="GO" id="GO:0016168">
    <property type="term" value="F:chlorophyll binding"/>
    <property type="evidence" value="ECO:0007669"/>
    <property type="project" value="UniProtKB-KW"/>
</dbReference>
<dbReference type="InterPro" id="IPR022796">
    <property type="entry name" value="Chloroa_b-bind"/>
</dbReference>
<keyword evidence="11" id="KW-0479">Metal-binding</keyword>
<feature type="binding site" evidence="19">
    <location>
        <position position="851"/>
    </location>
    <ligand>
        <name>chlorophyll a</name>
        <dbReference type="ChEBI" id="CHEBI:58416"/>
        <label>1</label>
    </ligand>
</feature>
<dbReference type="Gene3D" id="1.10.3460.10">
    <property type="entry name" value="Chlorophyll a/b binding protein domain"/>
    <property type="match status" value="5"/>
</dbReference>
<feature type="binding site" evidence="19">
    <location>
        <position position="988"/>
    </location>
    <ligand>
        <name>chlorophyll a</name>
        <dbReference type="ChEBI" id="CHEBI:58416"/>
        <label>1</label>
    </ligand>
</feature>
<dbReference type="Pfam" id="PF00504">
    <property type="entry name" value="Chloroa_b-bind"/>
    <property type="match status" value="5"/>
</dbReference>
<evidence type="ECO:0000256" key="1">
    <source>
        <dbReference type="ARBA" id="ARBA00003803"/>
    </source>
</evidence>
<feature type="binding site" evidence="19">
    <location>
        <position position="1026"/>
    </location>
    <ligand>
        <name>chlorophyll a</name>
        <dbReference type="ChEBI" id="CHEBI:58416"/>
        <label>1</label>
    </ligand>
</feature>
<comment type="subunit">
    <text evidence="4">The LHC complex consists of chlorophyll a-b binding proteins.</text>
</comment>
<evidence type="ECO:0000256" key="15">
    <source>
        <dbReference type="ARBA" id="ARBA00022991"/>
    </source>
</evidence>
<evidence type="ECO:0000256" key="8">
    <source>
        <dbReference type="ARBA" id="ARBA00022553"/>
    </source>
</evidence>
<name>A0AA88S306_9ASTE</name>
<evidence type="ECO:0000256" key="14">
    <source>
        <dbReference type="ARBA" id="ARBA00022989"/>
    </source>
</evidence>
<feature type="binding site" description="axial binding residue" evidence="19">
    <location>
        <position position="829"/>
    </location>
    <ligand>
        <name>chlorophyll b</name>
        <dbReference type="ChEBI" id="CHEBI:61721"/>
        <label>1</label>
    </ligand>
    <ligandPart>
        <name>Mg</name>
        <dbReference type="ChEBI" id="CHEBI:25107"/>
    </ligandPart>
</feature>
<feature type="binding site" evidence="19">
    <location>
        <position position="1017"/>
    </location>
    <ligand>
        <name>chlorophyll a</name>
        <dbReference type="ChEBI" id="CHEBI:58416"/>
        <label>1</label>
    </ligand>
</feature>
<feature type="binding site" description="axial binding residue" evidence="19">
    <location>
        <position position="953"/>
    </location>
    <ligand>
        <name>chlorophyll b</name>
        <dbReference type="ChEBI" id="CHEBI:61721"/>
        <label>1</label>
    </ligand>
    <ligandPart>
        <name>Mg</name>
        <dbReference type="ChEBI" id="CHEBI:25107"/>
    </ligandPart>
</feature>
<dbReference type="FunFam" id="1.10.3460.10:FF:000001">
    <property type="entry name" value="Chlorophyll a-b binding protein, chloroplastic"/>
    <property type="match status" value="3"/>
</dbReference>
<evidence type="ECO:0000313" key="21">
    <source>
        <dbReference type="EMBL" id="KAK2994992.1"/>
    </source>
</evidence>
<dbReference type="GO" id="GO:0009523">
    <property type="term" value="C:photosystem II"/>
    <property type="evidence" value="ECO:0007669"/>
    <property type="project" value="UniProtKB-KW"/>
</dbReference>
<comment type="caution">
    <text evidence="21">The sequence shown here is derived from an EMBL/GenBank/DDBJ whole genome shotgun (WGS) entry which is preliminary data.</text>
</comment>
<evidence type="ECO:0000313" key="22">
    <source>
        <dbReference type="Proteomes" id="UP001187471"/>
    </source>
</evidence>
<evidence type="ECO:0000256" key="12">
    <source>
        <dbReference type="ARBA" id="ARBA00022836"/>
    </source>
</evidence>
<keyword evidence="12 20" id="KW-0603">Photosystem I</keyword>
<feature type="binding site" description="axial binding residue" evidence="19">
    <location>
        <position position="1033"/>
    </location>
    <ligand>
        <name>chlorophyll b</name>
        <dbReference type="ChEBI" id="CHEBI:61721"/>
        <label>1</label>
    </ligand>
    <ligandPart>
        <name>Mg</name>
        <dbReference type="ChEBI" id="CHEBI:25107"/>
    </ligandPart>
</feature>
<feature type="binding site" evidence="19">
    <location>
        <position position="984"/>
    </location>
    <ligand>
        <name>chlorophyll a</name>
        <dbReference type="ChEBI" id="CHEBI:58416"/>
        <label>1</label>
    </ligand>
</feature>
<evidence type="ECO:0000256" key="2">
    <source>
        <dbReference type="ARBA" id="ARBA00004454"/>
    </source>
</evidence>
<feature type="binding site" evidence="19">
    <location>
        <position position="990"/>
    </location>
    <ligand>
        <name>chlorophyll a</name>
        <dbReference type="ChEBI" id="CHEBI:58416"/>
        <label>1</label>
    </ligand>
</feature>
<organism evidence="21 22">
    <name type="scientific">Escallonia rubra</name>
    <dbReference type="NCBI Taxonomy" id="112253"/>
    <lineage>
        <taxon>Eukaryota</taxon>
        <taxon>Viridiplantae</taxon>
        <taxon>Streptophyta</taxon>
        <taxon>Embryophyta</taxon>
        <taxon>Tracheophyta</taxon>
        <taxon>Spermatophyta</taxon>
        <taxon>Magnoliopsida</taxon>
        <taxon>eudicotyledons</taxon>
        <taxon>Gunneridae</taxon>
        <taxon>Pentapetalae</taxon>
        <taxon>asterids</taxon>
        <taxon>campanulids</taxon>
        <taxon>Escalloniales</taxon>
        <taxon>Escalloniaceae</taxon>
        <taxon>Escallonia</taxon>
    </lineage>
</organism>
<keyword evidence="6 20" id="KW-0150">Chloroplast</keyword>
<sequence>MASSTMAISSPSLAGKAVKVAPSASELLGNGRISMRKSVTKPVSSSSPWYGADRVKYLGPFSGESPSYLTGEFPGDYGWDTAGLSADPETFAKNRELEVIHCRWAMLGALGCVFPELLARNGVKFGEAVWFKAGAQIFSEGGLDYLGNPSLVHGPSILAIWATQVILMGDVEGYRVAGGPLGEVVDPLYPGGSFDPLGLADDPEAFAELKVKEIKNGRLAMFSMFGFFVQAIVTGKGPLENLADHLADPVNNNAWAFATNFVPGNKEFSLSPRRKIQHALKDHLAVTISVSLNTPAMASSTMALSSPAFAGKAVKVVPSELLGNGRISMRKTVTKPVSSGSPCTVRRESSTWAHSPLEVIHSRWAMLGALGCVFPELLALNGVKFGEAVWFKAGAQIFSEGGLDYLGNPSLVHAQSILAIWASQVILMGAVEGYRVAGGPLGEVVDPLYPGGSFDPLGLADDPEAFAELKVKEIKNGRLAMFSMFGFFVQAIVTGKGPLENLADHLADPVNNNAWAFATNFFFHIPAMASSTMALSSPAFAGKAVKVAPSASELLGGGRISMRKSVNKPLSSSSPWYGADRVKYLGPFSGESPSYLTGEFPGDYGWDTAGLSADPETFAKNRELEVIHCRWAMLGALGCVFPELLARNGVKFGEAVWFKAGAQIFSEGGLDYLGNPSLVHAQSILAIWATQVILMGAVEGYRVAGGPLGEVVDLLYPGGSFDPLGLADDPEAFAELKVKEIKNGRLAMFSMFGFFVQAIMTGKGPLENLADHLADPVSNNAWAYATNFAVKVAPAASELLGNGRVSMRKTVTKPVSSGSPWYGADRVKYLGPFSGESPSYLTGEFPGDYGWDTAGLSADPETFVKNRELEVIHCRWAMLGALGCVFPELLARNGVKFGEAVWFKAGAQIFSEGGLDYLGNPSLVHAQSILAIWATQVILMGAVEGYRVAGGPLGEVVDPLYPGGSFDPLGLAEDPEAFAELKVKEIKNGRLAMFSMFGFFVQAIVTGKGPLENLADHLADPVNNNAWAYATNFVPGKFKETPKFIPAMASSTMALSSPSFAGKAVKVAPSASELLGFGRVSMRKTVTKPVSSGSPWYGADRVKYLGPFSDPETFAKNSELEVIHCRWAMLGALGCVFPELLARNGVRFGEAVWFKAGAQIFSEGGLDYLGNPSLVHAQSILAIWASQVILMGAVEGYRVAGGPLGEVVDPLYPSGSFDPLGLAEDPEAFAELKVKEIKNGRLAMFSMFGFFVQAIVTGKGPLENLADHLADPVNNNAWAYATNFVPGK</sequence>
<comment type="function">
    <text evidence="1 20">The light-harvesting complex (LHC) functions as a light receptor, it captures and delivers excitation energy to photosystems with which it is closely associated.</text>
</comment>
<keyword evidence="14" id="KW-1133">Transmembrane helix</keyword>
<feature type="binding site" evidence="19">
    <location>
        <position position="873"/>
    </location>
    <ligand>
        <name>chlorophyll a</name>
        <dbReference type="ChEBI" id="CHEBI:58416"/>
        <label>1</label>
    </ligand>
</feature>
<keyword evidence="15 20" id="KW-0157">Chromophore</keyword>
<dbReference type="PANTHER" id="PTHR21649">
    <property type="entry name" value="CHLOROPHYLL A/B BINDING PROTEIN"/>
    <property type="match status" value="1"/>
</dbReference>
<comment type="similarity">
    <text evidence="3 20">Belongs to the light-harvesting chlorophyll a/b-binding (LHC) protein family.</text>
</comment>
<protein>
    <recommendedName>
        <fullName evidence="20">Chlorophyll a-b binding protein, chloroplastic</fullName>
    </recommendedName>
</protein>
<evidence type="ECO:0000256" key="10">
    <source>
        <dbReference type="ARBA" id="ARBA00022692"/>
    </source>
</evidence>
<evidence type="ECO:0000256" key="17">
    <source>
        <dbReference type="ARBA" id="ARBA00023136"/>
    </source>
</evidence>
<keyword evidence="5 19" id="KW-0148">Chlorophyll</keyword>
<dbReference type="Proteomes" id="UP001187471">
    <property type="component" value="Unassembled WGS sequence"/>
</dbReference>
<feature type="binding site" evidence="19">
    <location>
        <position position="908"/>
    </location>
    <ligand>
        <name>chlorophyll a</name>
        <dbReference type="ChEBI" id="CHEBI:58416"/>
        <label>1</label>
    </ligand>
</feature>